<dbReference type="AlphaFoldDB" id="A0A397Y9N5"/>
<proteinExistence type="predicted"/>
<organism evidence="1 2">
    <name type="scientific">Brassica campestris</name>
    <name type="common">Field mustard</name>
    <dbReference type="NCBI Taxonomy" id="3711"/>
    <lineage>
        <taxon>Eukaryota</taxon>
        <taxon>Viridiplantae</taxon>
        <taxon>Streptophyta</taxon>
        <taxon>Embryophyta</taxon>
        <taxon>Tracheophyta</taxon>
        <taxon>Spermatophyta</taxon>
        <taxon>Magnoliopsida</taxon>
        <taxon>eudicotyledons</taxon>
        <taxon>Gunneridae</taxon>
        <taxon>Pentapetalae</taxon>
        <taxon>rosids</taxon>
        <taxon>malvids</taxon>
        <taxon>Brassicales</taxon>
        <taxon>Brassicaceae</taxon>
        <taxon>Brassiceae</taxon>
        <taxon>Brassica</taxon>
    </lineage>
</organism>
<evidence type="ECO:0000313" key="1">
    <source>
        <dbReference type="EMBL" id="RID50175.1"/>
    </source>
</evidence>
<sequence>MSCCCNKLYTITRLWEETDAGESYFYNFVTNDIGNTSAASLLRGFAKFEPMTIAELNQLTSLLSLSPVNLFTLGSDRIKPEKVYMVLHLFLQVFREASERFIIVDVLGLQ</sequence>
<name>A0A397Y9N5_BRACM</name>
<protein>
    <submittedName>
        <fullName evidence="1">Uncharacterized protein</fullName>
    </submittedName>
</protein>
<dbReference type="EMBL" id="CM010635">
    <property type="protein sequence ID" value="RID50175.1"/>
    <property type="molecule type" value="Genomic_DNA"/>
</dbReference>
<evidence type="ECO:0000313" key="2">
    <source>
        <dbReference type="Proteomes" id="UP000264353"/>
    </source>
</evidence>
<accession>A0A397Y9N5</accession>
<gene>
    <name evidence="1" type="ORF">BRARA_H00920</name>
</gene>
<dbReference type="Proteomes" id="UP000264353">
    <property type="component" value="Chromosome A8"/>
</dbReference>
<reference evidence="1 2" key="1">
    <citation type="submission" date="2018-06" db="EMBL/GenBank/DDBJ databases">
        <title>WGS assembly of Brassica rapa FPsc.</title>
        <authorList>
            <person name="Bowman J."/>
            <person name="Kohchi T."/>
            <person name="Yamato K."/>
            <person name="Jenkins J."/>
            <person name="Shu S."/>
            <person name="Ishizaki K."/>
            <person name="Yamaoka S."/>
            <person name="Nishihama R."/>
            <person name="Nakamura Y."/>
            <person name="Berger F."/>
            <person name="Adam C."/>
            <person name="Aki S."/>
            <person name="Althoff F."/>
            <person name="Araki T."/>
            <person name="Arteaga-Vazquez M."/>
            <person name="Balasubrmanian S."/>
            <person name="Bauer D."/>
            <person name="Boehm C."/>
            <person name="Briginshaw L."/>
            <person name="Caballero-Perez J."/>
            <person name="Catarino B."/>
            <person name="Chen F."/>
            <person name="Chiyoda S."/>
            <person name="Chovatia M."/>
            <person name="Davies K."/>
            <person name="Delmans M."/>
            <person name="Demura T."/>
            <person name="Dierschke T."/>
            <person name="Dolan L."/>
            <person name="Dorantes-Acosta A."/>
            <person name="Eklund D."/>
            <person name="Florent S."/>
            <person name="Flores-Sandoval E."/>
            <person name="Fujiyama A."/>
            <person name="Fukuzawa H."/>
            <person name="Galik B."/>
            <person name="Grimanelli D."/>
            <person name="Grimwood J."/>
            <person name="Grossniklaus U."/>
            <person name="Hamada T."/>
            <person name="Haseloff J."/>
            <person name="Hetherington A."/>
            <person name="Higo A."/>
            <person name="Hirakawa Y."/>
            <person name="Hundley H."/>
            <person name="Ikeda Y."/>
            <person name="Inoue K."/>
            <person name="Inoue S."/>
            <person name="Ishida S."/>
            <person name="Jia Q."/>
            <person name="Kakita M."/>
            <person name="Kanazawa T."/>
            <person name="Kawai Y."/>
            <person name="Kawashima T."/>
            <person name="Kennedy M."/>
            <person name="Kinose K."/>
            <person name="Kinoshita T."/>
            <person name="Kohara Y."/>
            <person name="Koide E."/>
            <person name="Komatsu K."/>
            <person name="Kopischke S."/>
            <person name="Kubo M."/>
            <person name="Kyozuka J."/>
            <person name="Lagercrantz U."/>
            <person name="Lin S."/>
            <person name="Lindquist E."/>
            <person name="Lipzen A."/>
            <person name="Lu C."/>
            <person name="Luna E."/>
            <person name="Martienssen R."/>
            <person name="Minamino N."/>
            <person name="Mizutani M."/>
            <person name="Mizutani M."/>
            <person name="Mochizuki N."/>
            <person name="Monte I."/>
            <person name="Mosher R."/>
            <person name="Nagasaki H."/>
            <person name="Nakagami H."/>
            <person name="Naramoto S."/>
            <person name="Nishitani K."/>
            <person name="Ohtani M."/>
            <person name="Okamoto T."/>
            <person name="Okumura M."/>
            <person name="Phillips J."/>
            <person name="Pollak B."/>
            <person name="Reinders A."/>
            <person name="Roevekamp M."/>
            <person name="Sano R."/>
            <person name="Sawa S."/>
            <person name="Schmid M."/>
            <person name="Shirakawa M."/>
            <person name="Solano R."/>
            <person name="Spunde A."/>
            <person name="Suetsugu N."/>
            <person name="Sugano S."/>
            <person name="Sugiyama A."/>
            <person name="Sun R."/>
            <person name="Suzuki Y."/>
            <person name="Takenaka M."/>
            <person name="Takezawa D."/>
            <person name="Tomogane H."/>
            <person name="Tsuzuki M."/>
            <person name="Ueda T."/>
            <person name="Umeda M."/>
            <person name="Ward J."/>
            <person name="Watanabe Y."/>
            <person name="Yazaki K."/>
            <person name="Yokoyama R."/>
            <person name="Yoshitake Y."/>
            <person name="Yotsui I."/>
            <person name="Zachgo S."/>
            <person name="Schmutz J."/>
        </authorList>
    </citation>
    <scope>NUCLEOTIDE SEQUENCE [LARGE SCALE GENOMIC DNA]</scope>
    <source>
        <strain evidence="2">cv. B-3</strain>
    </source>
</reference>